<evidence type="ECO:0000256" key="1">
    <source>
        <dbReference type="ARBA" id="ARBA00005043"/>
    </source>
</evidence>
<reference evidence="4 5" key="1">
    <citation type="submission" date="2022-05" db="EMBL/GenBank/DDBJ databases">
        <authorList>
            <consortium name="Genoscope - CEA"/>
            <person name="William W."/>
        </authorList>
    </citation>
    <scope>NUCLEOTIDE SEQUENCE [LARGE SCALE GENOMIC DNA]</scope>
</reference>
<proteinExistence type="inferred from homology"/>
<dbReference type="InterPro" id="IPR018627">
    <property type="entry name" value="ELP6"/>
</dbReference>
<dbReference type="EMBL" id="CALNXK010000102">
    <property type="protein sequence ID" value="CAH3155707.1"/>
    <property type="molecule type" value="Genomic_DNA"/>
</dbReference>
<sequence length="273" mass="30834">MFVELNSLINVSEKDPPKRKFILLSDSQNDGSFIIHHFLALYIKGGFRVFFVALVQSFSHYNNVAQKLGVNLRSACENGKVTYIDGVKLLAKALADGDEEDSLEQSTADSCSGDNNPFANLRNASFTLQPLYNRIKSTFENEREPCLLVIDDLSCLLSIGIHVQNVIDFAHYCYSLMCCSTTMLNGCFVTLVHNDSDVEDEESLLLWKQLCHYSHMELHVRGLSSGYCKDVHGQLTITQRDQHRTKHNTRNLQFKILEKNVTFFAPGMSKAVL</sequence>
<organism evidence="4 5">
    <name type="scientific">Porites lobata</name>
    <dbReference type="NCBI Taxonomy" id="104759"/>
    <lineage>
        <taxon>Eukaryota</taxon>
        <taxon>Metazoa</taxon>
        <taxon>Cnidaria</taxon>
        <taxon>Anthozoa</taxon>
        <taxon>Hexacorallia</taxon>
        <taxon>Scleractinia</taxon>
        <taxon>Fungiina</taxon>
        <taxon>Poritidae</taxon>
        <taxon>Porites</taxon>
    </lineage>
</organism>
<name>A0ABN8Q257_9CNID</name>
<comment type="caution">
    <text evidence="4">The sequence shown here is derived from an EMBL/GenBank/DDBJ whole genome shotgun (WGS) entry which is preliminary data.</text>
</comment>
<dbReference type="PANTHER" id="PTHR16184">
    <property type="entry name" value="ELONGATOR COMPLEX PROTEIN 6"/>
    <property type="match status" value="1"/>
</dbReference>
<dbReference type="PANTHER" id="PTHR16184:SF6">
    <property type="entry name" value="ELONGATOR COMPLEX PROTEIN 6"/>
    <property type="match status" value="1"/>
</dbReference>
<accession>A0ABN8Q257</accession>
<evidence type="ECO:0000313" key="5">
    <source>
        <dbReference type="Proteomes" id="UP001159405"/>
    </source>
</evidence>
<keyword evidence="5" id="KW-1185">Reference proteome</keyword>
<gene>
    <name evidence="4" type="ORF">PLOB_00001321</name>
</gene>
<protein>
    <recommendedName>
        <fullName evidence="3">Elongator complex protein 6</fullName>
    </recommendedName>
</protein>
<evidence type="ECO:0000256" key="2">
    <source>
        <dbReference type="ARBA" id="ARBA00008837"/>
    </source>
</evidence>
<evidence type="ECO:0000256" key="3">
    <source>
        <dbReference type="ARBA" id="ARBA00020263"/>
    </source>
</evidence>
<dbReference type="Gene3D" id="3.40.50.300">
    <property type="entry name" value="P-loop containing nucleotide triphosphate hydrolases"/>
    <property type="match status" value="1"/>
</dbReference>
<dbReference type="CDD" id="cd19495">
    <property type="entry name" value="Elp6"/>
    <property type="match status" value="1"/>
</dbReference>
<dbReference type="Pfam" id="PF09807">
    <property type="entry name" value="ELP6"/>
    <property type="match status" value="1"/>
</dbReference>
<dbReference type="Proteomes" id="UP001159405">
    <property type="component" value="Unassembled WGS sequence"/>
</dbReference>
<dbReference type="InterPro" id="IPR027417">
    <property type="entry name" value="P-loop_NTPase"/>
</dbReference>
<evidence type="ECO:0000313" key="4">
    <source>
        <dbReference type="EMBL" id="CAH3155707.1"/>
    </source>
</evidence>
<comment type="pathway">
    <text evidence="1">tRNA modification; 5-methoxycarbonylmethyl-2-thiouridine-tRNA biosynthesis.</text>
</comment>
<comment type="similarity">
    <text evidence="2">Belongs to the ELP6 family.</text>
</comment>